<evidence type="ECO:0000313" key="1">
    <source>
        <dbReference type="EMBL" id="RDY07926.1"/>
    </source>
</evidence>
<dbReference type="OrthoDB" id="999762at2759"/>
<evidence type="ECO:0000313" key="2">
    <source>
        <dbReference type="Proteomes" id="UP000257109"/>
    </source>
</evidence>
<gene>
    <name evidence="1" type="ORF">CR513_07901</name>
</gene>
<accession>A0A371HYP2</accession>
<comment type="caution">
    <text evidence="1">The sequence shown here is derived from an EMBL/GenBank/DDBJ whole genome shotgun (WGS) entry which is preliminary data.</text>
</comment>
<dbReference type="AlphaFoldDB" id="A0A371HYP2"/>
<dbReference type="Proteomes" id="UP000257109">
    <property type="component" value="Unassembled WGS sequence"/>
</dbReference>
<dbReference type="EMBL" id="QJKJ01001373">
    <property type="protein sequence ID" value="RDY07926.1"/>
    <property type="molecule type" value="Genomic_DNA"/>
</dbReference>
<organism evidence="1 2">
    <name type="scientific">Mucuna pruriens</name>
    <name type="common">Velvet bean</name>
    <name type="synonym">Dolichos pruriens</name>
    <dbReference type="NCBI Taxonomy" id="157652"/>
    <lineage>
        <taxon>Eukaryota</taxon>
        <taxon>Viridiplantae</taxon>
        <taxon>Streptophyta</taxon>
        <taxon>Embryophyta</taxon>
        <taxon>Tracheophyta</taxon>
        <taxon>Spermatophyta</taxon>
        <taxon>Magnoliopsida</taxon>
        <taxon>eudicotyledons</taxon>
        <taxon>Gunneridae</taxon>
        <taxon>Pentapetalae</taxon>
        <taxon>rosids</taxon>
        <taxon>fabids</taxon>
        <taxon>Fabales</taxon>
        <taxon>Fabaceae</taxon>
        <taxon>Papilionoideae</taxon>
        <taxon>50 kb inversion clade</taxon>
        <taxon>NPAAA clade</taxon>
        <taxon>indigoferoid/millettioid clade</taxon>
        <taxon>Phaseoleae</taxon>
        <taxon>Mucuna</taxon>
    </lineage>
</organism>
<sequence length="118" mass="13027">MIDATNGGALMDKTMVAVRHLISNMATITNKAVNEVGTIDNLRMENQLTELTSLVRILVVSQHQQIPQVKVETNTTDNHTKLGSSMVNNLEGRSSIGRVRVKGNMQSQDLDPRQTCRP</sequence>
<feature type="non-terminal residue" evidence="1">
    <location>
        <position position="1"/>
    </location>
</feature>
<reference evidence="1" key="1">
    <citation type="submission" date="2018-05" db="EMBL/GenBank/DDBJ databases">
        <title>Draft genome of Mucuna pruriens seed.</title>
        <authorList>
            <person name="Nnadi N.E."/>
            <person name="Vos R."/>
            <person name="Hasami M.H."/>
            <person name="Devisetty U.K."/>
            <person name="Aguiy J.C."/>
        </authorList>
    </citation>
    <scope>NUCLEOTIDE SEQUENCE [LARGE SCALE GENOMIC DNA]</scope>
    <source>
        <strain evidence="1">JCA_2017</strain>
    </source>
</reference>
<proteinExistence type="predicted"/>
<keyword evidence="2" id="KW-1185">Reference proteome</keyword>
<name>A0A371HYP2_MUCPR</name>
<protein>
    <submittedName>
        <fullName evidence="1">Uncharacterized protein</fullName>
    </submittedName>
</protein>